<sequence length="248" mass="26609">MPTATIIVDAILFDMDGPSLALTNHLTGSPFAYRTLIDSTPGVFKAWKIFSDDYNLGDSEAIVHATHGRRLYDTLKEYCNIADNDKLQTEIDRFEDGVIEGGPTALPGAIDLISSLNNHPESARRWTIVTSATNKYSPRALERAGMALPLLGIITSNDVSHGKPHPAPYLAGAAKCSADPENCLVVEDAISGLRAGRAAGATTLAVLTSTERNIIMQSDALPNYIVQDLTKVEVDVVSGKLQVTMDLS</sequence>
<comment type="caution">
    <text evidence="1">The sequence shown here is derived from an EMBL/GenBank/DDBJ whole genome shotgun (WGS) entry which is preliminary data.</text>
</comment>
<dbReference type="NCBIfam" id="TIGR01509">
    <property type="entry name" value="HAD-SF-IA-v3"/>
    <property type="match status" value="1"/>
</dbReference>
<dbReference type="InterPro" id="IPR023214">
    <property type="entry name" value="HAD_sf"/>
</dbReference>
<dbReference type="Gene3D" id="1.10.150.240">
    <property type="entry name" value="Putative phosphatase, domain 2"/>
    <property type="match status" value="1"/>
</dbReference>
<reference evidence="1 2" key="1">
    <citation type="journal article" date="2020" name="ISME J.">
        <title>Uncovering the hidden diversity of litter-decomposition mechanisms in mushroom-forming fungi.</title>
        <authorList>
            <person name="Floudas D."/>
            <person name="Bentzer J."/>
            <person name="Ahren D."/>
            <person name="Johansson T."/>
            <person name="Persson P."/>
            <person name="Tunlid A."/>
        </authorList>
    </citation>
    <scope>NUCLEOTIDE SEQUENCE [LARGE SCALE GENOMIC DNA]</scope>
    <source>
        <strain evidence="1 2">CBS 101986</strain>
    </source>
</reference>
<name>A0A8H5AVY1_9AGAR</name>
<dbReference type="Pfam" id="PF13419">
    <property type="entry name" value="HAD_2"/>
    <property type="match status" value="1"/>
</dbReference>
<dbReference type="PANTHER" id="PTHR43481:SF4">
    <property type="entry name" value="GLYCEROL-1-PHOSPHATE PHOSPHOHYDROLASE 1-RELATED"/>
    <property type="match status" value="1"/>
</dbReference>
<dbReference type="PANTHER" id="PTHR43481">
    <property type="entry name" value="FRUCTOSE-1-PHOSPHATE PHOSPHATASE"/>
    <property type="match status" value="1"/>
</dbReference>
<dbReference type="SUPFAM" id="SSF56784">
    <property type="entry name" value="HAD-like"/>
    <property type="match status" value="1"/>
</dbReference>
<evidence type="ECO:0000313" key="2">
    <source>
        <dbReference type="Proteomes" id="UP000567179"/>
    </source>
</evidence>
<dbReference type="InterPro" id="IPR023198">
    <property type="entry name" value="PGP-like_dom2"/>
</dbReference>
<dbReference type="InterPro" id="IPR006439">
    <property type="entry name" value="HAD-SF_hydro_IA"/>
</dbReference>
<dbReference type="OrthoDB" id="40579at2759"/>
<dbReference type="InterPro" id="IPR036412">
    <property type="entry name" value="HAD-like_sf"/>
</dbReference>
<dbReference type="EMBL" id="JAACJJ010000056">
    <property type="protein sequence ID" value="KAF5311886.1"/>
    <property type="molecule type" value="Genomic_DNA"/>
</dbReference>
<proteinExistence type="predicted"/>
<gene>
    <name evidence="1" type="ORF">D9619_003085</name>
</gene>
<dbReference type="Gene3D" id="3.40.50.1000">
    <property type="entry name" value="HAD superfamily/HAD-like"/>
    <property type="match status" value="1"/>
</dbReference>
<dbReference type="InterPro" id="IPR041492">
    <property type="entry name" value="HAD_2"/>
</dbReference>
<dbReference type="GO" id="GO:0050308">
    <property type="term" value="F:sugar-phosphatase activity"/>
    <property type="evidence" value="ECO:0007669"/>
    <property type="project" value="TreeGrafter"/>
</dbReference>
<dbReference type="Proteomes" id="UP000567179">
    <property type="component" value="Unassembled WGS sequence"/>
</dbReference>
<organism evidence="1 2">
    <name type="scientific">Psilocybe cf. subviscida</name>
    <dbReference type="NCBI Taxonomy" id="2480587"/>
    <lineage>
        <taxon>Eukaryota</taxon>
        <taxon>Fungi</taxon>
        <taxon>Dikarya</taxon>
        <taxon>Basidiomycota</taxon>
        <taxon>Agaricomycotina</taxon>
        <taxon>Agaricomycetes</taxon>
        <taxon>Agaricomycetidae</taxon>
        <taxon>Agaricales</taxon>
        <taxon>Agaricineae</taxon>
        <taxon>Strophariaceae</taxon>
        <taxon>Psilocybe</taxon>
    </lineage>
</organism>
<keyword evidence="2" id="KW-1185">Reference proteome</keyword>
<dbReference type="InterPro" id="IPR051806">
    <property type="entry name" value="HAD-like_SPP"/>
</dbReference>
<evidence type="ECO:0008006" key="3">
    <source>
        <dbReference type="Google" id="ProtNLM"/>
    </source>
</evidence>
<protein>
    <recommendedName>
        <fullName evidence="3">HAD-like protein</fullName>
    </recommendedName>
</protein>
<evidence type="ECO:0000313" key="1">
    <source>
        <dbReference type="EMBL" id="KAF5311886.1"/>
    </source>
</evidence>
<dbReference type="AlphaFoldDB" id="A0A8H5AVY1"/>
<accession>A0A8H5AVY1</accession>